<evidence type="ECO:0000313" key="2">
    <source>
        <dbReference type="Proteomes" id="UP001633002"/>
    </source>
</evidence>
<proteinExistence type="predicted"/>
<name>A0ABD3HCL9_9MARC</name>
<reference evidence="1 2" key="1">
    <citation type="submission" date="2024-09" db="EMBL/GenBank/DDBJ databases">
        <title>Chromosome-scale assembly of Riccia sorocarpa.</title>
        <authorList>
            <person name="Paukszto L."/>
        </authorList>
    </citation>
    <scope>NUCLEOTIDE SEQUENCE [LARGE SCALE GENOMIC DNA]</scope>
    <source>
        <strain evidence="1">LP-2024</strain>
        <tissue evidence="1">Aerial parts of the thallus</tissue>
    </source>
</reference>
<accession>A0ABD3HCL9</accession>
<dbReference type="EMBL" id="JBJQOH010000004">
    <property type="protein sequence ID" value="KAL3687094.1"/>
    <property type="molecule type" value="Genomic_DNA"/>
</dbReference>
<dbReference type="AlphaFoldDB" id="A0ABD3HCL9"/>
<organism evidence="1 2">
    <name type="scientific">Riccia sorocarpa</name>
    <dbReference type="NCBI Taxonomy" id="122646"/>
    <lineage>
        <taxon>Eukaryota</taxon>
        <taxon>Viridiplantae</taxon>
        <taxon>Streptophyta</taxon>
        <taxon>Embryophyta</taxon>
        <taxon>Marchantiophyta</taxon>
        <taxon>Marchantiopsida</taxon>
        <taxon>Marchantiidae</taxon>
        <taxon>Marchantiales</taxon>
        <taxon>Ricciaceae</taxon>
        <taxon>Riccia</taxon>
    </lineage>
</organism>
<comment type="caution">
    <text evidence="1">The sequence shown here is derived from an EMBL/GenBank/DDBJ whole genome shotgun (WGS) entry which is preliminary data.</text>
</comment>
<dbReference type="Proteomes" id="UP001633002">
    <property type="component" value="Unassembled WGS sequence"/>
</dbReference>
<gene>
    <name evidence="1" type="ORF">R1sor_013403</name>
</gene>
<keyword evidence="2" id="KW-1185">Reference proteome</keyword>
<sequence>MLIVQLLMDEDSSDEKETVSVGTKRADLLFEPQLQKITSAASFQLQCELSIFLWHLVVYRKGAVLEPTLRREQAARTRRRRLQGRPDYAESGHEVREELVNYVAARNM</sequence>
<evidence type="ECO:0000313" key="1">
    <source>
        <dbReference type="EMBL" id="KAL3687094.1"/>
    </source>
</evidence>
<protein>
    <submittedName>
        <fullName evidence="1">Uncharacterized protein</fullName>
    </submittedName>
</protein>